<evidence type="ECO:0000313" key="2">
    <source>
        <dbReference type="WBParaSite" id="ALUE_0000777401-mRNA-1"/>
    </source>
</evidence>
<dbReference type="WBParaSite" id="ALUE_0000777401-mRNA-1">
    <property type="protein sequence ID" value="ALUE_0000777401-mRNA-1"/>
    <property type="gene ID" value="ALUE_0000777401"/>
</dbReference>
<name>A0A0M3HX10_ASCLU</name>
<dbReference type="Proteomes" id="UP000036681">
    <property type="component" value="Unplaced"/>
</dbReference>
<organism evidence="1 2">
    <name type="scientific">Ascaris lumbricoides</name>
    <name type="common">Giant roundworm</name>
    <dbReference type="NCBI Taxonomy" id="6252"/>
    <lineage>
        <taxon>Eukaryota</taxon>
        <taxon>Metazoa</taxon>
        <taxon>Ecdysozoa</taxon>
        <taxon>Nematoda</taxon>
        <taxon>Chromadorea</taxon>
        <taxon>Rhabditida</taxon>
        <taxon>Spirurina</taxon>
        <taxon>Ascaridomorpha</taxon>
        <taxon>Ascaridoidea</taxon>
        <taxon>Ascarididae</taxon>
        <taxon>Ascaris</taxon>
    </lineage>
</organism>
<proteinExistence type="predicted"/>
<protein>
    <submittedName>
        <fullName evidence="2">Secreted protein</fullName>
    </submittedName>
</protein>
<evidence type="ECO:0000313" key="1">
    <source>
        <dbReference type="Proteomes" id="UP000036681"/>
    </source>
</evidence>
<dbReference type="AlphaFoldDB" id="A0A0M3HX10"/>
<reference evidence="2" key="1">
    <citation type="submission" date="2017-02" db="UniProtKB">
        <authorList>
            <consortium name="WormBaseParasite"/>
        </authorList>
    </citation>
    <scope>IDENTIFICATION</scope>
</reference>
<accession>A0A0M3HX10</accession>
<sequence>MFCLLSLYDVVGFVVFLFERTNDEPHLIAALRTEYQSRSTDIATMERFDCLLFLMLCSLYLRCEPLGVQYWPSTAGLSIKPFAVPMLDLPLEHIYRQNVKEDSI</sequence>
<keyword evidence="1" id="KW-1185">Reference proteome</keyword>